<evidence type="ECO:0000256" key="10">
    <source>
        <dbReference type="ARBA" id="ARBA00022801"/>
    </source>
</evidence>
<keyword evidence="14 20" id="KW-0175">Coiled coil</keyword>
<evidence type="ECO:0000256" key="14">
    <source>
        <dbReference type="ARBA" id="ARBA00023054"/>
    </source>
</evidence>
<dbReference type="PANTHER" id="PTHR18867:SF12">
    <property type="entry name" value="DNA REPAIR PROTEIN RAD50"/>
    <property type="match status" value="1"/>
</dbReference>
<dbReference type="GO" id="GO:0000722">
    <property type="term" value="P:telomere maintenance via recombination"/>
    <property type="evidence" value="ECO:0007669"/>
    <property type="project" value="TreeGrafter"/>
</dbReference>
<dbReference type="Proteomes" id="UP001371456">
    <property type="component" value="Unassembled WGS sequence"/>
</dbReference>
<evidence type="ECO:0000256" key="3">
    <source>
        <dbReference type="ARBA" id="ARBA00004286"/>
    </source>
</evidence>
<comment type="catalytic activity">
    <reaction evidence="18">
        <text>ATP + H2O = ADP + phosphate + H(+)</text>
        <dbReference type="Rhea" id="RHEA:13065"/>
        <dbReference type="ChEBI" id="CHEBI:15377"/>
        <dbReference type="ChEBI" id="CHEBI:15378"/>
        <dbReference type="ChEBI" id="CHEBI:30616"/>
        <dbReference type="ChEBI" id="CHEBI:43474"/>
        <dbReference type="ChEBI" id="CHEBI:456216"/>
    </reaction>
</comment>
<dbReference type="GO" id="GO:0006302">
    <property type="term" value="P:double-strand break repair"/>
    <property type="evidence" value="ECO:0007669"/>
    <property type="project" value="InterPro"/>
</dbReference>
<dbReference type="GO" id="GO:0007004">
    <property type="term" value="P:telomere maintenance via telomerase"/>
    <property type="evidence" value="ECO:0007669"/>
    <property type="project" value="TreeGrafter"/>
</dbReference>
<evidence type="ECO:0000256" key="17">
    <source>
        <dbReference type="ARBA" id="ARBA00023254"/>
    </source>
</evidence>
<feature type="binding site" evidence="19">
    <location>
        <position position="795"/>
    </location>
    <ligand>
        <name>Zn(2+)</name>
        <dbReference type="ChEBI" id="CHEBI:29105"/>
    </ligand>
</feature>
<organism evidence="22 23">
    <name type="scientific">Solanum bulbocastanum</name>
    <name type="common">Wild potato</name>
    <dbReference type="NCBI Taxonomy" id="147425"/>
    <lineage>
        <taxon>Eukaryota</taxon>
        <taxon>Viridiplantae</taxon>
        <taxon>Streptophyta</taxon>
        <taxon>Embryophyta</taxon>
        <taxon>Tracheophyta</taxon>
        <taxon>Spermatophyta</taxon>
        <taxon>Magnoliopsida</taxon>
        <taxon>eudicotyledons</taxon>
        <taxon>Gunneridae</taxon>
        <taxon>Pentapetalae</taxon>
        <taxon>asterids</taxon>
        <taxon>lamiids</taxon>
        <taxon>Solanales</taxon>
        <taxon>Solanaceae</taxon>
        <taxon>Solanoideae</taxon>
        <taxon>Solaneae</taxon>
        <taxon>Solanum</taxon>
    </lineage>
</organism>
<evidence type="ECO:0000256" key="18">
    <source>
        <dbReference type="ARBA" id="ARBA00049360"/>
    </source>
</evidence>
<evidence type="ECO:0000256" key="9">
    <source>
        <dbReference type="ARBA" id="ARBA00022763"/>
    </source>
</evidence>
<evidence type="ECO:0000256" key="5">
    <source>
        <dbReference type="ARBA" id="ARBA00017893"/>
    </source>
</evidence>
<evidence type="ECO:0000256" key="4">
    <source>
        <dbReference type="ARBA" id="ARBA00009439"/>
    </source>
</evidence>
<dbReference type="Gene3D" id="3.40.50.300">
    <property type="entry name" value="P-loop containing nucleotide triphosphate hydrolases"/>
    <property type="match status" value="2"/>
</dbReference>
<evidence type="ECO:0000256" key="15">
    <source>
        <dbReference type="ARBA" id="ARBA00023204"/>
    </source>
</evidence>
<dbReference type="GO" id="GO:0030870">
    <property type="term" value="C:Mre11 complex"/>
    <property type="evidence" value="ECO:0007669"/>
    <property type="project" value="UniProtKB-ARBA"/>
</dbReference>
<dbReference type="GO" id="GO:0051880">
    <property type="term" value="F:G-quadruplex DNA binding"/>
    <property type="evidence" value="ECO:0007669"/>
    <property type="project" value="TreeGrafter"/>
</dbReference>
<feature type="coiled-coil region" evidence="20">
    <location>
        <begin position="168"/>
        <end position="314"/>
    </location>
</feature>
<evidence type="ECO:0000256" key="7">
    <source>
        <dbReference type="ARBA" id="ARBA00022723"/>
    </source>
</evidence>
<feature type="binding site" evidence="19">
    <location>
        <position position="798"/>
    </location>
    <ligand>
        <name>Zn(2+)</name>
        <dbReference type="ChEBI" id="CHEBI:29105"/>
    </ligand>
</feature>
<keyword evidence="17" id="KW-0469">Meiosis</keyword>
<sequence length="1416" mass="164634">MSTVDKMLIKGIRSFDPENKNVITFFRPLTLIVGPNGAGKTVAGETETKGQIKLRFKTAAGKDVVCIRSFQLTQKATKMEYKAIESVLQTINPHTGEKVCLSYRCADMDREIPALMGVSKAILENVIFVHQDEANWPLQEPSTLKKKFDDIFSATRYTKALEVIKKLHKDQSQEIKTYKLKLENLQTLKDAAYKLRESIAQDKEKTEALKSQMEELEKEIQTIDSKIHHAEATLKDLHQLQRDIATKNAERSTLFKEKEKQYAALAEENEDTDEELREWKTKFDERIALLESKISKLEREMNDSEAKSSFLKQSVTNYIMEISKLQADAEAHAELKNERDFTLRKLFDRHNLGAVPIGSLSDDVASNLTNRIKLRLTHFDKDLQDKKKSNEAEIAAAWHQYDIANREWSEKEAQKQAKADIKNGILKRIKEKEDERDVLERQISDVNVAHLDEREKKMQIESERKSKQLAEREFDLNIRQKQTEMYTVDQKLKDLRDEKDHMAAESEDRIKLSLKKAELGILEKNHKKIMDDNKDKIKGVLKGRLPSDKDLKNEITQAQRQFGERGPKILQVFYGAELESFYHLTWDFLSDSIVEDMGISLPHGKAIYIQWRSITSYLNKECLFLSSFPFNISGRLDKLRKFLQNVTKCEEIGIATRNKRNIGETERVLPSEILLIHLNKQKQCTAASMALQREVDDLSVKSREAEKEVNMLQMKIEEVNHNLTKYHKDMDSRKKFLESKLQLMDQEFAGIESYPKIMDSVKEKKDVQKSKFNIADGMRQMFDPFERVARAHHICPCCERPFSAEEEDEFVKKQRVKAASSAEHIKVLAMESSNADSRFQQIDKLRLVYEEYVKVGKESIPQAEKNLNELNEELDQKNQALDDVLGVLAQIKAEKDAVDALIQPVETSDRLFQEIQARQKQVDDLEYGLDIRGQGVRSMEEIQSELDDLQSKKDTLYSEVEKLRNDQRYMENEYASFQLRWANVREEKSRVANRLEQIKRIEEELDRFTEEKNQIELEEKHLAEAFGSLLKEKDKHFRDHKDLKIKLGEQLEEQAEIRRNYQQEVDTLLKITSKIKEYYDLKKEQRLNELQDKRSLSESQLQSCESRKDAILAEVKKSKDLMGNQDSLRRNIEDNLNYRKTKAEVDELTHEIELLEDKVLTLGGFSTVEAELKKLSHERERLLSELNKCHGTLSVYQSNISKNKVDLKQAQYKDIDKRYFDQLIQLKTTEMANKDLDRYYNALDKALMRFHSMKMEEINKIIRELWQQTYRGQDIDYISIHSDSEGSGTRSYSYKVVMLTGDTELEMRGRCSAGQKVLASLIIRLALAETFCLNCGILALDEPTTNLDGPNSESLAGALLRIMEDRKGQENFQLIVITHDERFAQYIGQRQHAEKYYRITKDDHQHSIIEAQEIFD</sequence>
<dbReference type="InterPro" id="IPR027417">
    <property type="entry name" value="P-loop_NTPase"/>
</dbReference>
<evidence type="ECO:0000256" key="20">
    <source>
        <dbReference type="SAM" id="Coils"/>
    </source>
</evidence>
<evidence type="ECO:0000256" key="11">
    <source>
        <dbReference type="ARBA" id="ARBA00022833"/>
    </source>
</evidence>
<keyword evidence="9" id="KW-0227">DNA damage</keyword>
<keyword evidence="15" id="KW-0234">DNA repair</keyword>
<dbReference type="FunFam" id="3.40.50.300:FF:000593">
    <property type="entry name" value="DNA repair protein RAD50"/>
    <property type="match status" value="1"/>
</dbReference>
<comment type="subcellular location">
    <subcellularLocation>
        <location evidence="3">Chromosome</location>
    </subcellularLocation>
    <subcellularLocation>
        <location evidence="2">Nucleus</location>
    </subcellularLocation>
</comment>
<comment type="similarity">
    <text evidence="4">Belongs to the SMC family. RAD50 subfamily.</text>
</comment>
<proteinExistence type="inferred from homology"/>
<accession>A0AAN8TRT4</accession>
<evidence type="ECO:0000256" key="12">
    <source>
        <dbReference type="ARBA" id="ARBA00022840"/>
    </source>
</evidence>
<name>A0AAN8TRT4_SOLBU</name>
<dbReference type="GO" id="GO:0070192">
    <property type="term" value="P:chromosome organization involved in meiotic cell cycle"/>
    <property type="evidence" value="ECO:0007669"/>
    <property type="project" value="TreeGrafter"/>
</dbReference>
<keyword evidence="16" id="KW-0539">Nucleus</keyword>
<keyword evidence="10" id="KW-0378">Hydrolase</keyword>
<dbReference type="GO" id="GO:0046872">
    <property type="term" value="F:metal ion binding"/>
    <property type="evidence" value="ECO:0007669"/>
    <property type="project" value="UniProtKB-UniRule"/>
</dbReference>
<keyword evidence="13" id="KW-0460">Magnesium</keyword>
<evidence type="ECO:0000256" key="19">
    <source>
        <dbReference type="PROSITE-ProRule" id="PRU00471"/>
    </source>
</evidence>
<feature type="coiled-coil region" evidence="20">
    <location>
        <begin position="939"/>
        <end position="1025"/>
    </location>
</feature>
<keyword evidence="7 19" id="KW-0479">Metal-binding</keyword>
<feature type="coiled-coil region" evidence="20">
    <location>
        <begin position="1138"/>
        <end position="1185"/>
    </location>
</feature>
<evidence type="ECO:0000313" key="23">
    <source>
        <dbReference type="Proteomes" id="UP001371456"/>
    </source>
</evidence>
<dbReference type="Pfam" id="PF04423">
    <property type="entry name" value="Rad50_zn_hook"/>
    <property type="match status" value="1"/>
</dbReference>
<evidence type="ECO:0000259" key="21">
    <source>
        <dbReference type="PROSITE" id="PS51131"/>
    </source>
</evidence>
<feature type="coiled-coil region" evidence="20">
    <location>
        <begin position="853"/>
        <end position="887"/>
    </location>
</feature>
<gene>
    <name evidence="22" type="ORF">RDI58_014017</name>
</gene>
<dbReference type="GO" id="GO:0043047">
    <property type="term" value="F:single-stranded telomeric DNA binding"/>
    <property type="evidence" value="ECO:0007669"/>
    <property type="project" value="TreeGrafter"/>
</dbReference>
<comment type="cofactor">
    <cofactor evidence="1">
        <name>Zn(2+)</name>
        <dbReference type="ChEBI" id="CHEBI:29105"/>
    </cofactor>
</comment>
<keyword evidence="8" id="KW-0547">Nucleotide-binding</keyword>
<dbReference type="GO" id="GO:0003691">
    <property type="term" value="F:double-stranded telomeric DNA binding"/>
    <property type="evidence" value="ECO:0007669"/>
    <property type="project" value="TreeGrafter"/>
</dbReference>
<keyword evidence="23" id="KW-1185">Reference proteome</keyword>
<evidence type="ECO:0000256" key="1">
    <source>
        <dbReference type="ARBA" id="ARBA00001947"/>
    </source>
</evidence>
<dbReference type="SUPFAM" id="SSF52540">
    <property type="entry name" value="P-loop containing nucleoside triphosphate hydrolases"/>
    <property type="match status" value="2"/>
</dbReference>
<dbReference type="PANTHER" id="PTHR18867">
    <property type="entry name" value="RAD50"/>
    <property type="match status" value="1"/>
</dbReference>
<feature type="domain" description="Zinc-hook" evidence="21">
    <location>
        <begin position="748"/>
        <end position="847"/>
    </location>
</feature>
<protein>
    <recommendedName>
        <fullName evidence="5">DNA repair protein RAD50</fullName>
    </recommendedName>
</protein>
<keyword evidence="12" id="KW-0067">ATP-binding</keyword>
<keyword evidence="11 19" id="KW-0862">Zinc</keyword>
<evidence type="ECO:0000256" key="2">
    <source>
        <dbReference type="ARBA" id="ARBA00004123"/>
    </source>
</evidence>
<dbReference type="Pfam" id="PF13476">
    <property type="entry name" value="AAA_23"/>
    <property type="match status" value="2"/>
</dbReference>
<feature type="coiled-coil region" evidence="20">
    <location>
        <begin position="422"/>
        <end position="449"/>
    </location>
</feature>
<comment type="caution">
    <text evidence="22">The sequence shown here is derived from an EMBL/GenBank/DDBJ whole genome shotgun (WGS) entry which is preliminary data.</text>
</comment>
<keyword evidence="6" id="KW-0158">Chromosome</keyword>
<dbReference type="PROSITE" id="PS51131">
    <property type="entry name" value="ZN_HOOK"/>
    <property type="match status" value="1"/>
</dbReference>
<dbReference type="GO" id="GO:0000794">
    <property type="term" value="C:condensed nuclear chromosome"/>
    <property type="evidence" value="ECO:0007669"/>
    <property type="project" value="TreeGrafter"/>
</dbReference>
<dbReference type="InterPro" id="IPR038729">
    <property type="entry name" value="Rad50/SbcC_AAA"/>
</dbReference>
<evidence type="ECO:0000313" key="22">
    <source>
        <dbReference type="EMBL" id="KAK6790217.1"/>
    </source>
</evidence>
<evidence type="ECO:0000256" key="8">
    <source>
        <dbReference type="ARBA" id="ARBA00022741"/>
    </source>
</evidence>
<dbReference type="EMBL" id="JBANQN010000005">
    <property type="protein sequence ID" value="KAK6790217.1"/>
    <property type="molecule type" value="Genomic_DNA"/>
</dbReference>
<dbReference type="InterPro" id="IPR013134">
    <property type="entry name" value="Zn_hook_RAD50"/>
</dbReference>
<evidence type="ECO:0000256" key="6">
    <source>
        <dbReference type="ARBA" id="ARBA00022454"/>
    </source>
</evidence>
<reference evidence="22 23" key="1">
    <citation type="submission" date="2024-02" db="EMBL/GenBank/DDBJ databases">
        <title>de novo genome assembly of Solanum bulbocastanum strain 11H21.</title>
        <authorList>
            <person name="Hosaka A.J."/>
        </authorList>
    </citation>
    <scope>NUCLEOTIDE SEQUENCE [LARGE SCALE GENOMIC DNA]</scope>
    <source>
        <tissue evidence="22">Young leaves</tissue>
    </source>
</reference>
<evidence type="ECO:0000256" key="13">
    <source>
        <dbReference type="ARBA" id="ARBA00022842"/>
    </source>
</evidence>
<evidence type="ECO:0000256" key="16">
    <source>
        <dbReference type="ARBA" id="ARBA00023242"/>
    </source>
</evidence>
<feature type="coiled-coil region" evidence="20">
    <location>
        <begin position="688"/>
        <end position="722"/>
    </location>
</feature>
<dbReference type="GO" id="GO:0005524">
    <property type="term" value="F:ATP binding"/>
    <property type="evidence" value="ECO:0007669"/>
    <property type="project" value="UniProtKB-KW"/>
</dbReference>
<dbReference type="GO" id="GO:0016887">
    <property type="term" value="F:ATP hydrolysis activity"/>
    <property type="evidence" value="ECO:0007669"/>
    <property type="project" value="InterPro"/>
</dbReference>